<dbReference type="GO" id="GO:0004888">
    <property type="term" value="F:transmembrane signaling receptor activity"/>
    <property type="evidence" value="ECO:0007669"/>
    <property type="project" value="InterPro"/>
</dbReference>
<comment type="similarity">
    <text evidence="2">Belongs to the methyl-accepting chemotaxis (MCP) protein family.</text>
</comment>
<dbReference type="GeneID" id="61750713"/>
<organism evidence="5 6">
    <name type="scientific">Aliarcobacter skirrowii CCUG 10374</name>
    <dbReference type="NCBI Taxonomy" id="1032239"/>
    <lineage>
        <taxon>Bacteria</taxon>
        <taxon>Pseudomonadati</taxon>
        <taxon>Campylobacterota</taxon>
        <taxon>Epsilonproteobacteria</taxon>
        <taxon>Campylobacterales</taxon>
        <taxon>Arcobacteraceae</taxon>
        <taxon>Aliarcobacter</taxon>
    </lineage>
</organism>
<dbReference type="PANTHER" id="PTHR43531">
    <property type="entry name" value="PROTEIN ICFG"/>
    <property type="match status" value="1"/>
</dbReference>
<dbReference type="InterPro" id="IPR004089">
    <property type="entry name" value="MCPsignal_dom"/>
</dbReference>
<feature type="domain" description="Methyl-accepting transducer" evidence="4">
    <location>
        <begin position="166"/>
        <end position="395"/>
    </location>
</feature>
<dbReference type="Proteomes" id="UP000262029">
    <property type="component" value="Chromosome"/>
</dbReference>
<dbReference type="GO" id="GO:0016020">
    <property type="term" value="C:membrane"/>
    <property type="evidence" value="ECO:0007669"/>
    <property type="project" value="InterPro"/>
</dbReference>
<keyword evidence="1" id="KW-0145">Chemotaxis</keyword>
<dbReference type="PANTHER" id="PTHR43531:SF11">
    <property type="entry name" value="METHYL-ACCEPTING CHEMOTAXIS PROTEIN 3"/>
    <property type="match status" value="1"/>
</dbReference>
<dbReference type="Gene3D" id="1.20.120.1530">
    <property type="match status" value="1"/>
</dbReference>
<dbReference type="EMBL" id="CP032099">
    <property type="protein sequence ID" value="AXX84770.1"/>
    <property type="molecule type" value="Genomic_DNA"/>
</dbReference>
<proteinExistence type="inferred from homology"/>
<evidence type="ECO:0000259" key="4">
    <source>
        <dbReference type="PROSITE" id="PS50111"/>
    </source>
</evidence>
<dbReference type="PROSITE" id="PS50111">
    <property type="entry name" value="CHEMOTAXIS_TRANSDUC_2"/>
    <property type="match status" value="1"/>
</dbReference>
<evidence type="ECO:0000313" key="5">
    <source>
        <dbReference type="EMBL" id="AXX84770.1"/>
    </source>
</evidence>
<protein>
    <submittedName>
        <fullName evidence="5">MCP-domain signal transduction protein</fullName>
    </submittedName>
</protein>
<keyword evidence="3" id="KW-0807">Transducer</keyword>
<dbReference type="AlphaFoldDB" id="A0AAD0SLF7"/>
<dbReference type="InterPro" id="IPR004090">
    <property type="entry name" value="Chemotax_Me-accpt_rcpt"/>
</dbReference>
<dbReference type="SUPFAM" id="SSF58104">
    <property type="entry name" value="Methyl-accepting chemotaxis protein (MCP) signaling domain"/>
    <property type="match status" value="1"/>
</dbReference>
<dbReference type="InterPro" id="IPR051310">
    <property type="entry name" value="MCP_chemotaxis"/>
</dbReference>
<dbReference type="Gene3D" id="1.10.287.950">
    <property type="entry name" value="Methyl-accepting chemotaxis protein"/>
    <property type="match status" value="1"/>
</dbReference>
<name>A0AAD0SLF7_9BACT</name>
<evidence type="ECO:0000256" key="3">
    <source>
        <dbReference type="PROSITE-ProRule" id="PRU00284"/>
    </source>
</evidence>
<dbReference type="GO" id="GO:0007165">
    <property type="term" value="P:signal transduction"/>
    <property type="evidence" value="ECO:0007669"/>
    <property type="project" value="UniProtKB-KW"/>
</dbReference>
<dbReference type="RefSeq" id="WP_228254665.1">
    <property type="nucleotide sequence ID" value="NZ_CP032099.1"/>
</dbReference>
<evidence type="ECO:0000256" key="2">
    <source>
        <dbReference type="ARBA" id="ARBA00029447"/>
    </source>
</evidence>
<evidence type="ECO:0000313" key="6">
    <source>
        <dbReference type="Proteomes" id="UP000262029"/>
    </source>
</evidence>
<accession>A0AAD0SLF7</accession>
<dbReference type="SMART" id="SM00283">
    <property type="entry name" value="MA"/>
    <property type="match status" value="1"/>
</dbReference>
<reference evidence="5 6" key="1">
    <citation type="submission" date="2018-08" db="EMBL/GenBank/DDBJ databases">
        <title>Complete genome of the Arcobacter skirrowii type strain LMG 6621.</title>
        <authorList>
            <person name="Miller W.G."/>
            <person name="Yee E."/>
            <person name="Bono J.L."/>
        </authorList>
    </citation>
    <scope>NUCLEOTIDE SEQUENCE [LARGE SCALE GENOMIC DNA]</scope>
    <source>
        <strain evidence="5 6">CCUG 10374</strain>
    </source>
</reference>
<dbReference type="GO" id="GO:0006935">
    <property type="term" value="P:chemotaxis"/>
    <property type="evidence" value="ECO:0007669"/>
    <property type="project" value="UniProtKB-KW"/>
</dbReference>
<dbReference type="Pfam" id="PF00015">
    <property type="entry name" value="MCPsignal"/>
    <property type="match status" value="1"/>
</dbReference>
<sequence length="414" mass="45931">MFSAVSNRDLETINNYFNQFIKFISHEKNQFDYIESTGNKKLDLMFQSWNKEIKRVDKSVKDDMRVLGELVLTADKVEQGIYNCRIKASSSNPTIFTLKNTINNMLASIDEATSNILKVVDSYTKNDFTDSIDSIDKYKDQMRLLMESINLLGKTLENSARNNFENGEILEENSLLMSSSMNNLALKTGEQASSLEQTTRALEQITNITRENTKNATKMANLGQIVKKSVFVGEDLAKKTANSMDDINTKIRAINESITVIDQIAFQTNILSLNAAVESATAGEAGKGFAVVAGEVRNLANRSAEAAKKIKTLVEEATLKADDGKLISSNMIKGYEELNNNIGQTIDIIEDVSKASKEQIFGIEQINQAVVLLDSVTKQNAIESEQVSSISKTVSKLAQKLLSDAKSKKFRKEV</sequence>
<dbReference type="PRINTS" id="PR00260">
    <property type="entry name" value="CHEMTRNSDUCR"/>
</dbReference>
<evidence type="ECO:0000256" key="1">
    <source>
        <dbReference type="ARBA" id="ARBA00022500"/>
    </source>
</evidence>
<gene>
    <name evidence="5" type="ORF">ASKIR_0961</name>
</gene>